<feature type="transmembrane region" description="Helical" evidence="1">
    <location>
        <begin position="12"/>
        <end position="34"/>
    </location>
</feature>
<keyword evidence="1" id="KW-1133">Transmembrane helix</keyword>
<dbReference type="AlphaFoldDB" id="A0A380HAZ8"/>
<sequence length="86" mass="9903">MNQKNKYRVINQIVQIIVFLSLLAIITIIALNFSVNGHLHGQFEIGFNIQSIQVYVFTTLIIIIIICAILSYILEKLDSKNKKFNH</sequence>
<feature type="transmembrane region" description="Helical" evidence="1">
    <location>
        <begin position="54"/>
        <end position="74"/>
    </location>
</feature>
<evidence type="ECO:0000313" key="2">
    <source>
        <dbReference type="EMBL" id="SUM74551.1"/>
    </source>
</evidence>
<evidence type="ECO:0008006" key="4">
    <source>
        <dbReference type="Google" id="ProtNLM"/>
    </source>
</evidence>
<organism evidence="2 3">
    <name type="scientific">Staphylococcus saccharolyticus</name>
    <dbReference type="NCBI Taxonomy" id="33028"/>
    <lineage>
        <taxon>Bacteria</taxon>
        <taxon>Bacillati</taxon>
        <taxon>Bacillota</taxon>
        <taxon>Bacilli</taxon>
        <taxon>Bacillales</taxon>
        <taxon>Staphylococcaceae</taxon>
        <taxon>Staphylococcus</taxon>
    </lineage>
</organism>
<keyword evidence="1" id="KW-0472">Membrane</keyword>
<name>A0A380HAZ8_9STAP</name>
<protein>
    <recommendedName>
        <fullName evidence="4">DUF3955 domain-containing protein</fullName>
    </recommendedName>
</protein>
<proteinExistence type="predicted"/>
<dbReference type="EMBL" id="UHDZ01000001">
    <property type="protein sequence ID" value="SUM74551.1"/>
    <property type="molecule type" value="Genomic_DNA"/>
</dbReference>
<dbReference type="Proteomes" id="UP000255425">
    <property type="component" value="Unassembled WGS sequence"/>
</dbReference>
<keyword evidence="3" id="KW-1185">Reference proteome</keyword>
<evidence type="ECO:0000313" key="3">
    <source>
        <dbReference type="Proteomes" id="UP000255425"/>
    </source>
</evidence>
<dbReference type="GeneID" id="63935483"/>
<gene>
    <name evidence="2" type="ORF">NCTC11807_02662</name>
</gene>
<evidence type="ECO:0000256" key="1">
    <source>
        <dbReference type="SAM" id="Phobius"/>
    </source>
</evidence>
<reference evidence="2 3" key="1">
    <citation type="submission" date="2018-06" db="EMBL/GenBank/DDBJ databases">
        <authorList>
            <consortium name="Pathogen Informatics"/>
            <person name="Doyle S."/>
        </authorList>
    </citation>
    <scope>NUCLEOTIDE SEQUENCE [LARGE SCALE GENOMIC DNA]</scope>
    <source>
        <strain evidence="2 3">NCTC11807</strain>
    </source>
</reference>
<dbReference type="RefSeq" id="WP_115314046.1">
    <property type="nucleotide sequence ID" value="NZ_CP066042.1"/>
</dbReference>
<keyword evidence="1" id="KW-0812">Transmembrane</keyword>
<accession>A0A380HAZ8</accession>